<dbReference type="InterPro" id="IPR036280">
    <property type="entry name" value="Multihaem_cyt_sf"/>
</dbReference>
<evidence type="ECO:0000256" key="2">
    <source>
        <dbReference type="SAM" id="Phobius"/>
    </source>
</evidence>
<evidence type="ECO:0000256" key="1">
    <source>
        <dbReference type="ARBA" id="ARBA00022729"/>
    </source>
</evidence>
<dbReference type="Pfam" id="PF11783">
    <property type="entry name" value="Cytochrome_cB"/>
    <property type="match status" value="1"/>
</dbReference>
<feature type="signal peptide" evidence="3">
    <location>
        <begin position="1"/>
        <end position="20"/>
    </location>
</feature>
<name>B3QW40_CHLT3</name>
<dbReference type="HOGENOM" id="CLU_033148_0_0_10"/>
<reference evidence="4 5" key="1">
    <citation type="submission" date="2008-06" db="EMBL/GenBank/DDBJ databases">
        <title>Complete sequence of Chloroherpeton thalassium ATCC 35110.</title>
        <authorList>
            <consortium name="US DOE Joint Genome Institute"/>
            <person name="Lucas S."/>
            <person name="Copeland A."/>
            <person name="Lapidus A."/>
            <person name="Glavina del Rio T."/>
            <person name="Dalin E."/>
            <person name="Tice H."/>
            <person name="Bruce D."/>
            <person name="Goodwin L."/>
            <person name="Pitluck S."/>
            <person name="Schmutz J."/>
            <person name="Larimer F."/>
            <person name="Land M."/>
            <person name="Hauser L."/>
            <person name="Kyrpides N."/>
            <person name="Mikhailova N."/>
            <person name="Liu Z."/>
            <person name="Li T."/>
            <person name="Zhao F."/>
            <person name="Overmann J."/>
            <person name="Bryant D.A."/>
            <person name="Richardson P."/>
        </authorList>
    </citation>
    <scope>NUCLEOTIDE SEQUENCE [LARGE SCALE GENOMIC DNA]</scope>
    <source>
        <strain evidence="5">ATCC 35110 / GB-78</strain>
    </source>
</reference>
<evidence type="ECO:0000313" key="5">
    <source>
        <dbReference type="Proteomes" id="UP000001208"/>
    </source>
</evidence>
<dbReference type="AlphaFoldDB" id="B3QW40"/>
<dbReference type="EMBL" id="CP001100">
    <property type="protein sequence ID" value="ACF14694.1"/>
    <property type="molecule type" value="Genomic_DNA"/>
</dbReference>
<keyword evidence="2" id="KW-0812">Transmembrane</keyword>
<dbReference type="RefSeq" id="WP_012500777.1">
    <property type="nucleotide sequence ID" value="NC_011026.1"/>
</dbReference>
<accession>B3QW40</accession>
<organism evidence="4 5">
    <name type="scientific">Chloroherpeton thalassium (strain ATCC 35110 / GB-78)</name>
    <dbReference type="NCBI Taxonomy" id="517418"/>
    <lineage>
        <taxon>Bacteria</taxon>
        <taxon>Pseudomonadati</taxon>
        <taxon>Chlorobiota</taxon>
        <taxon>Chlorobiia</taxon>
        <taxon>Chlorobiales</taxon>
        <taxon>Chloroherpetonaceae</taxon>
        <taxon>Chloroherpeton</taxon>
    </lineage>
</organism>
<evidence type="ECO:0000313" key="4">
    <source>
        <dbReference type="EMBL" id="ACF14694.1"/>
    </source>
</evidence>
<gene>
    <name evidence="4" type="ordered locus">Ctha_2243</name>
</gene>
<dbReference type="KEGG" id="cts:Ctha_2243"/>
<dbReference type="SUPFAM" id="SSF48695">
    <property type="entry name" value="Multiheme cytochromes"/>
    <property type="match status" value="1"/>
</dbReference>
<dbReference type="PANTHER" id="PTHR35038:SF5">
    <property type="entry name" value="CYTOCHROME C-TYPE PROTEIN NRFB"/>
    <property type="match status" value="1"/>
</dbReference>
<dbReference type="PIRSF" id="PIRSF039014">
    <property type="entry name" value="OTR_cyc"/>
    <property type="match status" value="1"/>
</dbReference>
<dbReference type="OrthoDB" id="9788513at2"/>
<dbReference type="NCBIfam" id="TIGR04315">
    <property type="entry name" value="octaheme_Shew"/>
    <property type="match status" value="1"/>
</dbReference>
<feature type="transmembrane region" description="Helical" evidence="2">
    <location>
        <begin position="492"/>
        <end position="514"/>
    </location>
</feature>
<keyword evidence="2" id="KW-0472">Membrane</keyword>
<keyword evidence="1 3" id="KW-0732">Signal</keyword>
<feature type="chain" id="PRO_5002795821" evidence="3">
    <location>
        <begin position="21"/>
        <end position="521"/>
    </location>
</feature>
<dbReference type="eggNOG" id="ENOG502Z8B5">
    <property type="taxonomic scope" value="Bacteria"/>
</dbReference>
<dbReference type="Proteomes" id="UP000001208">
    <property type="component" value="Chromosome"/>
</dbReference>
<dbReference type="InterPro" id="IPR051829">
    <property type="entry name" value="Multiheme_Cytochr_ET"/>
</dbReference>
<evidence type="ECO:0000256" key="3">
    <source>
        <dbReference type="SAM" id="SignalP"/>
    </source>
</evidence>
<keyword evidence="5" id="KW-1185">Reference proteome</keyword>
<dbReference type="InterPro" id="IPR024673">
    <property type="entry name" value="Octahem_Cyt_c"/>
</dbReference>
<dbReference type="PANTHER" id="PTHR35038">
    <property type="entry name" value="DISSIMILATORY SULFITE REDUCTASE SIRA"/>
    <property type="match status" value="1"/>
</dbReference>
<protein>
    <submittedName>
        <fullName evidence="4">Cytochrome c family protein</fullName>
    </submittedName>
</protein>
<dbReference type="Gene3D" id="1.10.1130.10">
    <property type="entry name" value="Flavocytochrome C3, Chain A"/>
    <property type="match status" value="1"/>
</dbReference>
<proteinExistence type="predicted"/>
<dbReference type="GO" id="GO:0016491">
    <property type="term" value="F:oxidoreductase activity"/>
    <property type="evidence" value="ECO:0007669"/>
    <property type="project" value="TreeGrafter"/>
</dbReference>
<sequence length="521" mass="58223">MRKILLALPAGALLAILFFASFLTTEHEESDLSLLKEKYSQKYTPPVKHLEFEILQKPFASPQEVTAACISCHNLRHLEVMKSNHWNWEREEYIQGRGVVYIGKHNVLNNFCIGVRGNEPKCAKCHIGYGSTTDGLAIESAKNVDCLVCHDNTETYVKADEQGGAPEKSLNLNLIAQSVGRPTRANCGICHFYGGGGNNVKHGDLESALFEPTKALDVHMGTDGSNLSCVDCHTTKEHNISGKMYSLSSMNHNRVTCDQCHGETPHDKDILNEHTLKVACQTCHIPIYAKEHATKIYWDWSTAGKLKNGEPYEEEDSLGNHTYLSIKGSFVWQKNLQPEYFWFNGTASHYISGDVISDTSKPVVLNELHGSYRDPASKIIPVKRHRALQPYDPVTKLLIQPKLFSTRKGDGAFWQEFDFQKAAAAGMKALNLPFSGTVSFIHTDMYWPINHMVSSKEESVTCKECHTRKNGRLAALTDFYMPGRDYSKVVDFGGSSLLLLTLLGVLAHGSLRIISAFRNRK</sequence>
<keyword evidence="2" id="KW-1133">Transmembrane helix</keyword>
<dbReference type="STRING" id="517418.Ctha_2243"/>